<organism evidence="3 4">
    <name type="scientific">Bradyrhizobium elkanii</name>
    <dbReference type="NCBI Taxonomy" id="29448"/>
    <lineage>
        <taxon>Bacteria</taxon>
        <taxon>Pseudomonadati</taxon>
        <taxon>Pseudomonadota</taxon>
        <taxon>Alphaproteobacteria</taxon>
        <taxon>Hyphomicrobiales</taxon>
        <taxon>Nitrobacteraceae</taxon>
        <taxon>Bradyrhizobium</taxon>
    </lineage>
</organism>
<feature type="signal peptide" evidence="2">
    <location>
        <begin position="1"/>
        <end position="20"/>
    </location>
</feature>
<proteinExistence type="predicted"/>
<comment type="caution">
    <text evidence="3">The sequence shown here is derived from an EMBL/GenBank/DDBJ whole genome shotgun (WGS) entry which is preliminary data.</text>
</comment>
<evidence type="ECO:0000313" key="3">
    <source>
        <dbReference type="EMBL" id="TKV83402.1"/>
    </source>
</evidence>
<gene>
    <name evidence="3" type="ORF">FDV58_04045</name>
</gene>
<dbReference type="AlphaFoldDB" id="A0A4U6SAK4"/>
<reference evidence="3 4" key="1">
    <citation type="submission" date="2019-05" db="EMBL/GenBank/DDBJ databases">
        <title>Draft Genome of Bradyrhizobium elkanii strain SEMIA 938, Used in Commercial Inoculants for Lupinus spp. in Brazil.</title>
        <authorList>
            <person name="Hungria M."/>
            <person name="Delamuta J.R.M."/>
            <person name="Ribeiro R.A."/>
            <person name="Nogueira M.A."/>
        </authorList>
    </citation>
    <scope>NUCLEOTIDE SEQUENCE [LARGE SCALE GENOMIC DNA]</scope>
    <source>
        <strain evidence="3 4">Semia 938</strain>
    </source>
</reference>
<sequence>MRKLIVVSAFILAAVATPHADQSRGLMLANADAPAQAQPAVAQAQGKARPVQSQAQAQPVQSQRQPASRPVTRSHIRHRESDEAKARRIAARYGVYW</sequence>
<name>A0A4U6SAK4_BRAEL</name>
<dbReference type="RefSeq" id="WP_137476869.1">
    <property type="nucleotide sequence ID" value="NZ_SZZP01000002.1"/>
</dbReference>
<feature type="region of interest" description="Disordered" evidence="1">
    <location>
        <begin position="31"/>
        <end position="85"/>
    </location>
</feature>
<accession>A0A4U6SAK4</accession>
<feature type="compositionally biased region" description="Low complexity" evidence="1">
    <location>
        <begin position="31"/>
        <end position="70"/>
    </location>
</feature>
<protein>
    <submittedName>
        <fullName evidence="3">Uncharacterized protein</fullName>
    </submittedName>
</protein>
<dbReference type="Proteomes" id="UP000305095">
    <property type="component" value="Unassembled WGS sequence"/>
</dbReference>
<evidence type="ECO:0000256" key="1">
    <source>
        <dbReference type="SAM" id="MobiDB-lite"/>
    </source>
</evidence>
<dbReference type="EMBL" id="SZZP01000002">
    <property type="protein sequence ID" value="TKV83402.1"/>
    <property type="molecule type" value="Genomic_DNA"/>
</dbReference>
<evidence type="ECO:0000313" key="4">
    <source>
        <dbReference type="Proteomes" id="UP000305095"/>
    </source>
</evidence>
<keyword evidence="2" id="KW-0732">Signal</keyword>
<evidence type="ECO:0000256" key="2">
    <source>
        <dbReference type="SAM" id="SignalP"/>
    </source>
</evidence>
<feature type="chain" id="PRO_5020553192" evidence="2">
    <location>
        <begin position="21"/>
        <end position="97"/>
    </location>
</feature>